<dbReference type="EMBL" id="CP022110">
    <property type="protein sequence ID" value="ASG20449.1"/>
    <property type="molecule type" value="Genomic_DNA"/>
</dbReference>
<name>A0A248JPB8_9PROT</name>
<gene>
    <name evidence="1" type="ORF">Y958_06200</name>
</gene>
<dbReference type="KEGG" id="nao:Y958_06200"/>
<organism evidence="1 2">
    <name type="scientific">Nitrospirillum viridazoti CBAmc</name>
    <dbReference type="NCBI Taxonomy" id="1441467"/>
    <lineage>
        <taxon>Bacteria</taxon>
        <taxon>Pseudomonadati</taxon>
        <taxon>Pseudomonadota</taxon>
        <taxon>Alphaproteobacteria</taxon>
        <taxon>Rhodospirillales</taxon>
        <taxon>Azospirillaceae</taxon>
        <taxon>Nitrospirillum</taxon>
        <taxon>Nitrospirillum viridazoti</taxon>
    </lineage>
</organism>
<reference evidence="1 2" key="1">
    <citation type="submission" date="2017-06" db="EMBL/GenBank/DDBJ databases">
        <title>Complete genome sequence of Nitrospirillum amazonense strain CBAmC, an endophytic nitrogen-fixing and plant growth-promoting bacterium, isolated from sugarcane.</title>
        <authorList>
            <person name="Schwab S."/>
            <person name="dos Santos Teixeira K.R."/>
            <person name="Simoes Araujo J.L."/>
            <person name="Soares Vidal M."/>
            <person name="Borges de Freitas H.R."/>
            <person name="Rivello Crivelaro A.L."/>
            <person name="Bueno de Camargo Nunes A."/>
            <person name="dos Santos C.M."/>
            <person name="Palmeira da Silva Rosa D."/>
            <person name="da Silva Padilha D."/>
            <person name="da Silva E."/>
            <person name="Araujo Terra L."/>
            <person name="Soares Mendes V."/>
            <person name="Farinelli L."/>
            <person name="Magalhaes Cruz L."/>
            <person name="Baldani J.I."/>
        </authorList>
    </citation>
    <scope>NUCLEOTIDE SEQUENCE [LARGE SCALE GENOMIC DNA]</scope>
    <source>
        <strain evidence="1 2">CBAmC</strain>
    </source>
</reference>
<accession>A0A248JPB8</accession>
<sequence>MVRRVYSRKEVVGLLDALERQARESTQLAKQAEAAAARDSFEAYNAFRNKVGEFRALCILVEGRLRSMDGPVDDVRERYAQLDTLMLSLLVRASMRFFFVLSAKTVLPLGAREIFVTELRSLYEASEKLRKPEYASRLNESIRSELETAEMILEEIIDKAPSMLQFS</sequence>
<dbReference type="RefSeq" id="WP_040849387.1">
    <property type="nucleotide sequence ID" value="NZ_CP022110.1"/>
</dbReference>
<keyword evidence="2" id="KW-1185">Reference proteome</keyword>
<evidence type="ECO:0000313" key="1">
    <source>
        <dbReference type="EMBL" id="ASG20449.1"/>
    </source>
</evidence>
<dbReference type="Proteomes" id="UP000197153">
    <property type="component" value="Chromosome 1"/>
</dbReference>
<proteinExistence type="predicted"/>
<dbReference type="AlphaFoldDB" id="A0A248JPB8"/>
<protein>
    <submittedName>
        <fullName evidence="1">Uncharacterized protein</fullName>
    </submittedName>
</protein>
<evidence type="ECO:0000313" key="2">
    <source>
        <dbReference type="Proteomes" id="UP000197153"/>
    </source>
</evidence>